<dbReference type="AlphaFoldDB" id="A0A5N5JBB6"/>
<feature type="domain" description="DUF4283" evidence="3">
    <location>
        <begin position="59"/>
        <end position="143"/>
    </location>
</feature>
<dbReference type="InterPro" id="IPR036691">
    <property type="entry name" value="Endo/exonu/phosph_ase_sf"/>
</dbReference>
<feature type="compositionally biased region" description="Basic and acidic residues" evidence="1">
    <location>
        <begin position="302"/>
        <end position="316"/>
    </location>
</feature>
<feature type="compositionally biased region" description="Acidic residues" evidence="1">
    <location>
        <begin position="384"/>
        <end position="396"/>
    </location>
</feature>
<feature type="compositionally biased region" description="Basic and acidic residues" evidence="1">
    <location>
        <begin position="349"/>
        <end position="360"/>
    </location>
</feature>
<dbReference type="Pfam" id="PF14111">
    <property type="entry name" value="DUF4283"/>
    <property type="match status" value="1"/>
</dbReference>
<reference evidence="5" key="1">
    <citation type="journal article" date="2019" name="Gigascience">
        <title>De novo genome assembly of the endangered Acer yangbiense, a plant species with extremely small populations endemic to Yunnan Province, China.</title>
        <authorList>
            <person name="Yang J."/>
            <person name="Wariss H.M."/>
            <person name="Tao L."/>
            <person name="Zhang R."/>
            <person name="Yun Q."/>
            <person name="Hollingsworth P."/>
            <person name="Dao Z."/>
            <person name="Luo G."/>
            <person name="Guo H."/>
            <person name="Ma Y."/>
            <person name="Sun W."/>
        </authorList>
    </citation>
    <scope>NUCLEOTIDE SEQUENCE [LARGE SCALE GENOMIC DNA]</scope>
    <source>
        <strain evidence="5">cv. br00</strain>
    </source>
</reference>
<dbReference type="SUPFAM" id="SSF56219">
    <property type="entry name" value="DNase I-like"/>
    <property type="match status" value="1"/>
</dbReference>
<dbReference type="Proteomes" id="UP000326939">
    <property type="component" value="Chromosome 19"/>
</dbReference>
<feature type="region of interest" description="Disordered" evidence="1">
    <location>
        <begin position="1"/>
        <end position="25"/>
    </location>
</feature>
<feature type="compositionally biased region" description="Low complexity" evidence="1">
    <location>
        <begin position="373"/>
        <end position="383"/>
    </location>
</feature>
<feature type="compositionally biased region" description="Basic and acidic residues" evidence="1">
    <location>
        <begin position="273"/>
        <end position="284"/>
    </location>
</feature>
<protein>
    <recommendedName>
        <fullName evidence="3">DUF4283 domain-containing protein</fullName>
    </recommendedName>
</protein>
<evidence type="ECO:0000313" key="5">
    <source>
        <dbReference type="Proteomes" id="UP000326939"/>
    </source>
</evidence>
<feature type="compositionally biased region" description="Basic residues" evidence="1">
    <location>
        <begin position="411"/>
        <end position="421"/>
    </location>
</feature>
<feature type="transmembrane region" description="Helical" evidence="2">
    <location>
        <begin position="595"/>
        <end position="617"/>
    </location>
</feature>
<keyword evidence="5" id="KW-1185">Reference proteome</keyword>
<evidence type="ECO:0000313" key="4">
    <source>
        <dbReference type="EMBL" id="KAB5512367.1"/>
    </source>
</evidence>
<dbReference type="PANTHER" id="PTHR31286:SF99">
    <property type="entry name" value="DUF4283 DOMAIN-CONTAINING PROTEIN"/>
    <property type="match status" value="1"/>
</dbReference>
<feature type="compositionally biased region" description="Polar residues" evidence="1">
    <location>
        <begin position="9"/>
        <end position="22"/>
    </location>
</feature>
<proteinExistence type="predicted"/>
<dbReference type="Gene3D" id="3.60.10.10">
    <property type="entry name" value="Endonuclease/exonuclease/phosphatase"/>
    <property type="match status" value="1"/>
</dbReference>
<keyword evidence="2" id="KW-0472">Membrane</keyword>
<gene>
    <name evidence="4" type="ORF">DKX38_029395</name>
</gene>
<dbReference type="InterPro" id="IPR040256">
    <property type="entry name" value="At4g02000-like"/>
</dbReference>
<dbReference type="InterPro" id="IPR025558">
    <property type="entry name" value="DUF4283"/>
</dbReference>
<feature type="region of interest" description="Disordered" evidence="1">
    <location>
        <begin position="273"/>
        <end position="360"/>
    </location>
</feature>
<evidence type="ECO:0000256" key="1">
    <source>
        <dbReference type="SAM" id="MobiDB-lite"/>
    </source>
</evidence>
<evidence type="ECO:0000259" key="3">
    <source>
        <dbReference type="Pfam" id="PF14111"/>
    </source>
</evidence>
<dbReference type="PANTHER" id="PTHR31286">
    <property type="entry name" value="GLYCINE-RICH CELL WALL STRUCTURAL PROTEIN 1.8-LIKE"/>
    <property type="match status" value="1"/>
</dbReference>
<organism evidence="4 5">
    <name type="scientific">Salix brachista</name>
    <dbReference type="NCBI Taxonomy" id="2182728"/>
    <lineage>
        <taxon>Eukaryota</taxon>
        <taxon>Viridiplantae</taxon>
        <taxon>Streptophyta</taxon>
        <taxon>Embryophyta</taxon>
        <taxon>Tracheophyta</taxon>
        <taxon>Spermatophyta</taxon>
        <taxon>Magnoliopsida</taxon>
        <taxon>eudicotyledons</taxon>
        <taxon>Gunneridae</taxon>
        <taxon>Pentapetalae</taxon>
        <taxon>rosids</taxon>
        <taxon>fabids</taxon>
        <taxon>Malpighiales</taxon>
        <taxon>Salicaceae</taxon>
        <taxon>Saliceae</taxon>
        <taxon>Salix</taxon>
    </lineage>
</organism>
<dbReference type="EMBL" id="VDCV01000019">
    <property type="protein sequence ID" value="KAB5512367.1"/>
    <property type="molecule type" value="Genomic_DNA"/>
</dbReference>
<feature type="region of interest" description="Disordered" evidence="1">
    <location>
        <begin position="373"/>
        <end position="421"/>
    </location>
</feature>
<name>A0A5N5JBB6_9ROSI</name>
<evidence type="ECO:0000256" key="2">
    <source>
        <dbReference type="SAM" id="Phobius"/>
    </source>
</evidence>
<sequence length="618" mass="69268">MAASKPKRQNQNFPSKPETTTWADRVKVTEASTRFTLEPIPRSEDGRQPEITMDMLIENAEQWSRCMVGFFPGFRMNYHTVTKVANRVWKTSGLESVMSTASGFWIFRFQTEDQMQAILERGPWMFGGKAIILQQWHPQFVFDKNRISKLPVWIRLHGLPFTLWSRKGLSVATSMVGRPLSCDEQTFCGSRLDYARVCVEIDAALPFTHNFNITTPFSETPLNIQVEYEWKPSRCEKCKLFGHSCKQPVEAGEEDAGLKGDRSMVSISEKGHKELESHTVDMHKQTKVVEPTRKATTHTTHQRWDENGNPKQKGDQAADNEDGVPTGGVSKVANAEGKPSPRTEGQGSEEEKARLLKGKAKVDSLHLGTVNETTSLLSKSSSLNEEESSGTNDVDECSANSRDKPPTAFTKVKKKKGGKNRRRLTASEVNAARMASLQEGLELSNWRFVSNASDGEAARIIVGWDPVWYDAQCLHNSKQWVTFRVVSVDQSLDINISFIYGLNTAAARQEVWNYIRRYHGAFQSRPWILMGDFNATLKVTDSEGGDRHWGGQKLDFGHWAGMILQGLGFASPSGLEGPDVRVGPPFAFLLRLLRLMGFCGWVTATDCLLLGLALFFFC</sequence>
<keyword evidence="2" id="KW-1133">Transmembrane helix</keyword>
<accession>A0A5N5JBB6</accession>
<keyword evidence="2" id="KW-0812">Transmembrane</keyword>
<comment type="caution">
    <text evidence="4">The sequence shown here is derived from an EMBL/GenBank/DDBJ whole genome shotgun (WGS) entry which is preliminary data.</text>
</comment>